<protein>
    <submittedName>
        <fullName evidence="3">Uncharacterized protein LOC101846124 isoform X1</fullName>
    </submittedName>
</protein>
<evidence type="ECO:0000256" key="1">
    <source>
        <dbReference type="SAM" id="MobiDB-lite"/>
    </source>
</evidence>
<feature type="region of interest" description="Disordered" evidence="1">
    <location>
        <begin position="104"/>
        <end position="153"/>
    </location>
</feature>
<dbReference type="Proteomes" id="UP000694888">
    <property type="component" value="Unplaced"/>
</dbReference>
<proteinExistence type="predicted"/>
<dbReference type="RefSeq" id="XP_005094762.1">
    <property type="nucleotide sequence ID" value="XM_005094705.3"/>
</dbReference>
<keyword evidence="2" id="KW-1185">Reference proteome</keyword>
<dbReference type="GeneID" id="101846124"/>
<reference evidence="3" key="1">
    <citation type="submission" date="2025-08" db="UniProtKB">
        <authorList>
            <consortium name="RefSeq"/>
        </authorList>
    </citation>
    <scope>IDENTIFICATION</scope>
</reference>
<name>A0ABM0JJ01_APLCA</name>
<accession>A0ABM0JJ01</accession>
<evidence type="ECO:0000313" key="3">
    <source>
        <dbReference type="RefSeq" id="XP_005094762.1"/>
    </source>
</evidence>
<feature type="compositionally biased region" description="Acidic residues" evidence="1">
    <location>
        <begin position="143"/>
        <end position="153"/>
    </location>
</feature>
<gene>
    <name evidence="3" type="primary">LOC101846124</name>
</gene>
<sequence>MSLAGDGSREYNAETGNAVELSAAVKNFKQSEALESVDGFDRDLMTLQDQILNLSVRTHMLEVDLATLFSPDLILELEKMDQSCVECTLDLEKMACEEFSSLNADAEPPVSQTDSLLPLDQPNEVNDEKSNNVQCMSDKSALDVDDADEDKVG</sequence>
<evidence type="ECO:0000313" key="2">
    <source>
        <dbReference type="Proteomes" id="UP000694888"/>
    </source>
</evidence>
<organism evidence="2 3">
    <name type="scientific">Aplysia californica</name>
    <name type="common">California sea hare</name>
    <dbReference type="NCBI Taxonomy" id="6500"/>
    <lineage>
        <taxon>Eukaryota</taxon>
        <taxon>Metazoa</taxon>
        <taxon>Spiralia</taxon>
        <taxon>Lophotrochozoa</taxon>
        <taxon>Mollusca</taxon>
        <taxon>Gastropoda</taxon>
        <taxon>Heterobranchia</taxon>
        <taxon>Euthyneura</taxon>
        <taxon>Tectipleura</taxon>
        <taxon>Aplysiida</taxon>
        <taxon>Aplysioidea</taxon>
        <taxon>Aplysiidae</taxon>
        <taxon>Aplysia</taxon>
    </lineage>
</organism>